<dbReference type="FunFam" id="3.30.70.270:FF:000001">
    <property type="entry name" value="Diguanylate cyclase domain protein"/>
    <property type="match status" value="1"/>
</dbReference>
<dbReference type="GO" id="GO:0043709">
    <property type="term" value="P:cell adhesion involved in single-species biofilm formation"/>
    <property type="evidence" value="ECO:0007669"/>
    <property type="project" value="TreeGrafter"/>
</dbReference>
<dbReference type="InterPro" id="IPR043128">
    <property type="entry name" value="Rev_trsase/Diguanyl_cyclase"/>
</dbReference>
<dbReference type="EMBL" id="CAESAN010000134">
    <property type="protein sequence ID" value="CAB4346522.1"/>
    <property type="molecule type" value="Genomic_DNA"/>
</dbReference>
<proteinExistence type="predicted"/>
<dbReference type="GO" id="GO:0052621">
    <property type="term" value="F:diguanylate cyclase activity"/>
    <property type="evidence" value="ECO:0007669"/>
    <property type="project" value="TreeGrafter"/>
</dbReference>
<dbReference type="PROSITE" id="PS50887">
    <property type="entry name" value="GGDEF"/>
    <property type="match status" value="1"/>
</dbReference>
<dbReference type="PANTHER" id="PTHR45138">
    <property type="entry name" value="REGULATORY COMPONENTS OF SENSORY TRANSDUCTION SYSTEM"/>
    <property type="match status" value="1"/>
</dbReference>
<dbReference type="InterPro" id="IPR000160">
    <property type="entry name" value="GGDEF_dom"/>
</dbReference>
<sequence>MVEELSELATALAEVGIRSDIERRALADGLTGLPNRAAFEQAINRNLGSSDRRLGSIGVILLDLDRLKQVNDTIGHQAGDAFLRAVADEASATLREGDMMARFGGDEFAVLLQDCDAEALAAGGERIRSAIAAIELDHGLTAAASLGGVLVERKGPSWHLIYRAADSALYSAKRAGGNSLVVAAL</sequence>
<feature type="domain" description="GGDEF" evidence="1">
    <location>
        <begin position="55"/>
        <end position="185"/>
    </location>
</feature>
<dbReference type="InterPro" id="IPR029787">
    <property type="entry name" value="Nucleotide_cyclase"/>
</dbReference>
<protein>
    <submittedName>
        <fullName evidence="2">Unannotated protein</fullName>
    </submittedName>
</protein>
<dbReference type="AlphaFoldDB" id="A0A6J5ZYQ5"/>
<organism evidence="2">
    <name type="scientific">freshwater metagenome</name>
    <dbReference type="NCBI Taxonomy" id="449393"/>
    <lineage>
        <taxon>unclassified sequences</taxon>
        <taxon>metagenomes</taxon>
        <taxon>ecological metagenomes</taxon>
    </lineage>
</organism>
<dbReference type="InterPro" id="IPR050469">
    <property type="entry name" value="Diguanylate_Cyclase"/>
</dbReference>
<dbReference type="Pfam" id="PF00990">
    <property type="entry name" value="GGDEF"/>
    <property type="match status" value="1"/>
</dbReference>
<dbReference type="GO" id="GO:1902201">
    <property type="term" value="P:negative regulation of bacterial-type flagellum-dependent cell motility"/>
    <property type="evidence" value="ECO:0007669"/>
    <property type="project" value="TreeGrafter"/>
</dbReference>
<name>A0A6J5ZYQ5_9ZZZZ</name>
<evidence type="ECO:0000313" key="2">
    <source>
        <dbReference type="EMBL" id="CAB4346522.1"/>
    </source>
</evidence>
<dbReference type="NCBIfam" id="TIGR00254">
    <property type="entry name" value="GGDEF"/>
    <property type="match status" value="1"/>
</dbReference>
<dbReference type="GO" id="GO:0005886">
    <property type="term" value="C:plasma membrane"/>
    <property type="evidence" value="ECO:0007669"/>
    <property type="project" value="TreeGrafter"/>
</dbReference>
<dbReference type="SUPFAM" id="SSF55073">
    <property type="entry name" value="Nucleotide cyclase"/>
    <property type="match status" value="1"/>
</dbReference>
<evidence type="ECO:0000259" key="1">
    <source>
        <dbReference type="PROSITE" id="PS50887"/>
    </source>
</evidence>
<dbReference type="Gene3D" id="3.30.70.270">
    <property type="match status" value="1"/>
</dbReference>
<dbReference type="SMART" id="SM00267">
    <property type="entry name" value="GGDEF"/>
    <property type="match status" value="1"/>
</dbReference>
<dbReference type="CDD" id="cd01949">
    <property type="entry name" value="GGDEF"/>
    <property type="match status" value="1"/>
</dbReference>
<dbReference type="PANTHER" id="PTHR45138:SF9">
    <property type="entry name" value="DIGUANYLATE CYCLASE DGCM-RELATED"/>
    <property type="match status" value="1"/>
</dbReference>
<gene>
    <name evidence="2" type="ORF">UFOPK3547_01384</name>
</gene>
<accession>A0A6J5ZYQ5</accession>
<reference evidence="2" key="1">
    <citation type="submission" date="2020-05" db="EMBL/GenBank/DDBJ databases">
        <authorList>
            <person name="Chiriac C."/>
            <person name="Salcher M."/>
            <person name="Ghai R."/>
            <person name="Kavagutti S V."/>
        </authorList>
    </citation>
    <scope>NUCLEOTIDE SEQUENCE</scope>
</reference>